<name>A0A0C3GBC3_PILCF</name>
<dbReference type="InParanoid" id="A0A0C3GBC3"/>
<reference evidence="3" key="2">
    <citation type="submission" date="2015-01" db="EMBL/GenBank/DDBJ databases">
        <title>Evolutionary Origins and Diversification of the Mycorrhizal Mutualists.</title>
        <authorList>
            <consortium name="DOE Joint Genome Institute"/>
            <consortium name="Mycorrhizal Genomics Consortium"/>
            <person name="Kohler A."/>
            <person name="Kuo A."/>
            <person name="Nagy L.G."/>
            <person name="Floudas D."/>
            <person name="Copeland A."/>
            <person name="Barry K.W."/>
            <person name="Cichocki N."/>
            <person name="Veneault-Fourrey C."/>
            <person name="LaButti K."/>
            <person name="Lindquist E.A."/>
            <person name="Lipzen A."/>
            <person name="Lundell T."/>
            <person name="Morin E."/>
            <person name="Murat C."/>
            <person name="Riley R."/>
            <person name="Ohm R."/>
            <person name="Sun H."/>
            <person name="Tunlid A."/>
            <person name="Henrissat B."/>
            <person name="Grigoriev I.V."/>
            <person name="Hibbett D.S."/>
            <person name="Martin F."/>
        </authorList>
    </citation>
    <scope>NUCLEOTIDE SEQUENCE [LARGE SCALE GENOMIC DNA]</scope>
    <source>
        <strain evidence="3">F 1598</strain>
    </source>
</reference>
<evidence type="ECO:0000313" key="2">
    <source>
        <dbReference type="EMBL" id="KIM87931.1"/>
    </source>
</evidence>
<reference evidence="2 3" key="1">
    <citation type="submission" date="2014-04" db="EMBL/GenBank/DDBJ databases">
        <authorList>
            <consortium name="DOE Joint Genome Institute"/>
            <person name="Kuo A."/>
            <person name="Tarkka M."/>
            <person name="Buscot F."/>
            <person name="Kohler A."/>
            <person name="Nagy L.G."/>
            <person name="Floudas D."/>
            <person name="Copeland A."/>
            <person name="Barry K.W."/>
            <person name="Cichocki N."/>
            <person name="Veneault-Fourrey C."/>
            <person name="LaButti K."/>
            <person name="Lindquist E.A."/>
            <person name="Lipzen A."/>
            <person name="Lundell T."/>
            <person name="Morin E."/>
            <person name="Murat C."/>
            <person name="Sun H."/>
            <person name="Tunlid A."/>
            <person name="Henrissat B."/>
            <person name="Grigoriev I.V."/>
            <person name="Hibbett D.S."/>
            <person name="Martin F."/>
            <person name="Nordberg H.P."/>
            <person name="Cantor M.N."/>
            <person name="Hua S.X."/>
        </authorList>
    </citation>
    <scope>NUCLEOTIDE SEQUENCE [LARGE SCALE GENOMIC DNA]</scope>
    <source>
        <strain evidence="2 3">F 1598</strain>
    </source>
</reference>
<dbReference type="AlphaFoldDB" id="A0A0C3GBC3"/>
<evidence type="ECO:0000313" key="3">
    <source>
        <dbReference type="Proteomes" id="UP000054166"/>
    </source>
</evidence>
<protein>
    <submittedName>
        <fullName evidence="2">Uncharacterized protein</fullName>
    </submittedName>
</protein>
<proteinExistence type="predicted"/>
<dbReference type="HOGENOM" id="CLU_2050488_0_0_1"/>
<accession>A0A0C3GBC3</accession>
<dbReference type="Proteomes" id="UP000054166">
    <property type="component" value="Unassembled WGS sequence"/>
</dbReference>
<evidence type="ECO:0000256" key="1">
    <source>
        <dbReference type="SAM" id="MobiDB-lite"/>
    </source>
</evidence>
<organism evidence="2 3">
    <name type="scientific">Piloderma croceum (strain F 1598)</name>
    <dbReference type="NCBI Taxonomy" id="765440"/>
    <lineage>
        <taxon>Eukaryota</taxon>
        <taxon>Fungi</taxon>
        <taxon>Dikarya</taxon>
        <taxon>Basidiomycota</taxon>
        <taxon>Agaricomycotina</taxon>
        <taxon>Agaricomycetes</taxon>
        <taxon>Agaricomycetidae</taxon>
        <taxon>Atheliales</taxon>
        <taxon>Atheliaceae</taxon>
        <taxon>Piloderma</taxon>
    </lineage>
</organism>
<dbReference type="EMBL" id="KN832978">
    <property type="protein sequence ID" value="KIM87931.1"/>
    <property type="molecule type" value="Genomic_DNA"/>
</dbReference>
<gene>
    <name evidence="2" type="ORF">PILCRDRAFT_3643</name>
</gene>
<sequence>MIELANEAVIGEFVQAKEGIGARRTLELDSSTADSSCLESVPPDLPGLPHRRSPTREEQSFKYVSHHQIQHQGYQNHLVLYPACDPAHDIVFGEHTVQSAYFTDMARWMTGFCGVMFGFR</sequence>
<keyword evidence="3" id="KW-1185">Reference proteome</keyword>
<feature type="region of interest" description="Disordered" evidence="1">
    <location>
        <begin position="31"/>
        <end position="57"/>
    </location>
</feature>